<name>A0ABP7H2C5_9MICO</name>
<dbReference type="RefSeq" id="WP_344785146.1">
    <property type="nucleotide sequence ID" value="NZ_BAABAF010000012.1"/>
</dbReference>
<dbReference type="EMBL" id="BAABAF010000012">
    <property type="protein sequence ID" value="GAA3776426.1"/>
    <property type="molecule type" value="Genomic_DNA"/>
</dbReference>
<keyword evidence="2" id="KW-1185">Reference proteome</keyword>
<reference evidence="2" key="1">
    <citation type="journal article" date="2019" name="Int. J. Syst. Evol. Microbiol.">
        <title>The Global Catalogue of Microorganisms (GCM) 10K type strain sequencing project: providing services to taxonomists for standard genome sequencing and annotation.</title>
        <authorList>
            <consortium name="The Broad Institute Genomics Platform"/>
            <consortium name="The Broad Institute Genome Sequencing Center for Infectious Disease"/>
            <person name="Wu L."/>
            <person name="Ma J."/>
        </authorList>
    </citation>
    <scope>NUCLEOTIDE SEQUENCE [LARGE SCALE GENOMIC DNA]</scope>
    <source>
        <strain evidence="2">JCM 16950</strain>
    </source>
</reference>
<evidence type="ECO:0000313" key="1">
    <source>
        <dbReference type="EMBL" id="GAA3776426.1"/>
    </source>
</evidence>
<gene>
    <name evidence="1" type="ORF">GCM10022240_29900</name>
</gene>
<organism evidence="1 2">
    <name type="scientific">Microbacterium kribbense</name>
    <dbReference type="NCBI Taxonomy" id="433645"/>
    <lineage>
        <taxon>Bacteria</taxon>
        <taxon>Bacillati</taxon>
        <taxon>Actinomycetota</taxon>
        <taxon>Actinomycetes</taxon>
        <taxon>Micrococcales</taxon>
        <taxon>Microbacteriaceae</taxon>
        <taxon>Microbacterium</taxon>
    </lineage>
</organism>
<proteinExistence type="predicted"/>
<comment type="caution">
    <text evidence="1">The sequence shown here is derived from an EMBL/GenBank/DDBJ whole genome shotgun (WGS) entry which is preliminary data.</text>
</comment>
<accession>A0ABP7H2C5</accession>
<dbReference type="Proteomes" id="UP001500540">
    <property type="component" value="Unassembled WGS sequence"/>
</dbReference>
<evidence type="ECO:0000313" key="2">
    <source>
        <dbReference type="Proteomes" id="UP001500540"/>
    </source>
</evidence>
<protein>
    <submittedName>
        <fullName evidence="1">Uncharacterized protein</fullName>
    </submittedName>
</protein>
<sequence length="140" mass="15257">MLIEHLDGTGVVVTRGYDKAKCKPKLEVAQVAVGNAYAKTNFQYTQRIREQIPSSGGMYSVLSGIAHGEMIPVSTAWETPDTLARVVGTVVHQSVSAWSRAVHDWVGVTPAPFLNQSDIDDLIASMPEDFIADFRTNTAH</sequence>